<dbReference type="RefSeq" id="WP_425541807.1">
    <property type="nucleotide sequence ID" value="NZ_BAAADJ010000017.1"/>
</dbReference>
<accession>A0ABN0W6L8</accession>
<evidence type="ECO:0000313" key="1">
    <source>
        <dbReference type="EMBL" id="GAA0327004.1"/>
    </source>
</evidence>
<evidence type="ECO:0000313" key="2">
    <source>
        <dbReference type="Proteomes" id="UP001500782"/>
    </source>
</evidence>
<comment type="caution">
    <text evidence="1">The sequence shown here is derived from an EMBL/GenBank/DDBJ whole genome shotgun (WGS) entry which is preliminary data.</text>
</comment>
<organism evidence="1 2">
    <name type="scientific">Bacillus carboniphilus</name>
    <dbReference type="NCBI Taxonomy" id="86663"/>
    <lineage>
        <taxon>Bacteria</taxon>
        <taxon>Bacillati</taxon>
        <taxon>Bacillota</taxon>
        <taxon>Bacilli</taxon>
        <taxon>Bacillales</taxon>
        <taxon>Bacillaceae</taxon>
        <taxon>Bacillus</taxon>
    </lineage>
</organism>
<proteinExistence type="predicted"/>
<dbReference type="EMBL" id="BAAADJ010000017">
    <property type="protein sequence ID" value="GAA0327004.1"/>
    <property type="molecule type" value="Genomic_DNA"/>
</dbReference>
<protein>
    <recommendedName>
        <fullName evidence="3">Spore coat protein</fullName>
    </recommendedName>
</protein>
<reference evidence="1 2" key="1">
    <citation type="journal article" date="2019" name="Int. J. Syst. Evol. Microbiol.">
        <title>The Global Catalogue of Microorganisms (GCM) 10K type strain sequencing project: providing services to taxonomists for standard genome sequencing and annotation.</title>
        <authorList>
            <consortium name="The Broad Institute Genomics Platform"/>
            <consortium name="The Broad Institute Genome Sequencing Center for Infectious Disease"/>
            <person name="Wu L."/>
            <person name="Ma J."/>
        </authorList>
    </citation>
    <scope>NUCLEOTIDE SEQUENCE [LARGE SCALE GENOMIC DNA]</scope>
    <source>
        <strain evidence="1 2">JCM 9731</strain>
    </source>
</reference>
<keyword evidence="2" id="KW-1185">Reference proteome</keyword>
<gene>
    <name evidence="1" type="ORF">GCM10008967_16920</name>
</gene>
<name>A0ABN0W6L8_9BACI</name>
<dbReference type="Proteomes" id="UP001500782">
    <property type="component" value="Unassembled WGS sequence"/>
</dbReference>
<sequence length="95" mass="11197">MQQQQPNTNMNMNIMQQPPQVISSKDLMYIKDMLSWNLLAAKKANFLAQQCQDQQVKAELEQCSQMHQQHYNKLLNYLSPSYSQQQGTQQQTYQQ</sequence>
<evidence type="ECO:0008006" key="3">
    <source>
        <dbReference type="Google" id="ProtNLM"/>
    </source>
</evidence>